<dbReference type="InterPro" id="IPR004111">
    <property type="entry name" value="Repressor_TetR_C"/>
</dbReference>
<dbReference type="Gene3D" id="1.10.10.60">
    <property type="entry name" value="Homeodomain-like"/>
    <property type="match status" value="1"/>
</dbReference>
<organism evidence="6 7">
    <name type="scientific">Saccharothrix tamanrassetensis</name>
    <dbReference type="NCBI Taxonomy" id="1051531"/>
    <lineage>
        <taxon>Bacteria</taxon>
        <taxon>Bacillati</taxon>
        <taxon>Actinomycetota</taxon>
        <taxon>Actinomycetes</taxon>
        <taxon>Pseudonocardiales</taxon>
        <taxon>Pseudonocardiaceae</taxon>
        <taxon>Saccharothrix</taxon>
    </lineage>
</organism>
<dbReference type="Pfam" id="PF02909">
    <property type="entry name" value="TetR_C_1"/>
    <property type="match status" value="1"/>
</dbReference>
<dbReference type="InterPro" id="IPR050109">
    <property type="entry name" value="HTH-type_TetR-like_transc_reg"/>
</dbReference>
<keyword evidence="7" id="KW-1185">Reference proteome</keyword>
<comment type="caution">
    <text evidence="6">The sequence shown here is derived from an EMBL/GenBank/DDBJ whole genome shotgun (WGS) entry which is preliminary data.</text>
</comment>
<evidence type="ECO:0000256" key="3">
    <source>
        <dbReference type="ARBA" id="ARBA00023163"/>
    </source>
</evidence>
<dbReference type="EMBL" id="JACHJN010000011">
    <property type="protein sequence ID" value="MBB5959502.1"/>
    <property type="molecule type" value="Genomic_DNA"/>
</dbReference>
<dbReference type="SUPFAM" id="SSF48498">
    <property type="entry name" value="Tetracyclin repressor-like, C-terminal domain"/>
    <property type="match status" value="1"/>
</dbReference>
<gene>
    <name evidence="6" type="ORF">FHS29_006123</name>
</gene>
<proteinExistence type="predicted"/>
<dbReference type="PANTHER" id="PTHR30055:SF151">
    <property type="entry name" value="TRANSCRIPTIONAL REGULATORY PROTEIN"/>
    <property type="match status" value="1"/>
</dbReference>
<dbReference type="InterPro" id="IPR001647">
    <property type="entry name" value="HTH_TetR"/>
</dbReference>
<dbReference type="InterPro" id="IPR009057">
    <property type="entry name" value="Homeodomain-like_sf"/>
</dbReference>
<evidence type="ECO:0000259" key="5">
    <source>
        <dbReference type="PROSITE" id="PS50977"/>
    </source>
</evidence>
<keyword evidence="1" id="KW-0805">Transcription regulation</keyword>
<dbReference type="PROSITE" id="PS50977">
    <property type="entry name" value="HTH_TETR_2"/>
    <property type="match status" value="1"/>
</dbReference>
<dbReference type="PANTHER" id="PTHR30055">
    <property type="entry name" value="HTH-TYPE TRANSCRIPTIONAL REGULATOR RUTR"/>
    <property type="match status" value="1"/>
</dbReference>
<name>A0A841CM05_9PSEU</name>
<dbReference type="AlphaFoldDB" id="A0A841CM05"/>
<dbReference type="GO" id="GO:0000976">
    <property type="term" value="F:transcription cis-regulatory region binding"/>
    <property type="evidence" value="ECO:0007669"/>
    <property type="project" value="TreeGrafter"/>
</dbReference>
<keyword evidence="2 4" id="KW-0238">DNA-binding</keyword>
<dbReference type="GO" id="GO:0045892">
    <property type="term" value="P:negative regulation of DNA-templated transcription"/>
    <property type="evidence" value="ECO:0007669"/>
    <property type="project" value="InterPro"/>
</dbReference>
<dbReference type="Pfam" id="PF00440">
    <property type="entry name" value="TetR_N"/>
    <property type="match status" value="1"/>
</dbReference>
<dbReference type="Proteomes" id="UP000547510">
    <property type="component" value="Unassembled WGS sequence"/>
</dbReference>
<dbReference type="InterPro" id="IPR036271">
    <property type="entry name" value="Tet_transcr_reg_TetR-rel_C_sf"/>
</dbReference>
<dbReference type="GO" id="GO:0003700">
    <property type="term" value="F:DNA-binding transcription factor activity"/>
    <property type="evidence" value="ECO:0007669"/>
    <property type="project" value="TreeGrafter"/>
</dbReference>
<dbReference type="Gene3D" id="1.10.357.10">
    <property type="entry name" value="Tetracycline Repressor, domain 2"/>
    <property type="match status" value="1"/>
</dbReference>
<accession>A0A841CM05</accession>
<sequence length="230" mass="25177">MASKVRAVLSLSLIVETAIAVADEGGLEAVTMRGVGQRLNATGMALYRHVANREALIELMIDQVVEEFAYPADRPGHWREALRATARQDWRSYLAHPWMPAATATAKPPMGPNMLAAMEWSLAIFDGFGLSAAEKLYLLGVVNSYGQGLALSWVHGLPSRGEDREGAAEWWLANLPGEGDAGTGPRYPRLLEVTRSLGMSPASESYTEDEFEFGLQRVLDGIEVYLDRRG</sequence>
<evidence type="ECO:0000313" key="7">
    <source>
        <dbReference type="Proteomes" id="UP000547510"/>
    </source>
</evidence>
<protein>
    <submittedName>
        <fullName evidence="6">AcrR family transcriptional regulator</fullName>
    </submittedName>
</protein>
<feature type="DNA-binding region" description="H-T-H motif" evidence="4">
    <location>
        <begin position="31"/>
        <end position="50"/>
    </location>
</feature>
<dbReference type="SUPFAM" id="SSF46689">
    <property type="entry name" value="Homeodomain-like"/>
    <property type="match status" value="1"/>
</dbReference>
<evidence type="ECO:0000256" key="2">
    <source>
        <dbReference type="ARBA" id="ARBA00023125"/>
    </source>
</evidence>
<dbReference type="RefSeq" id="WP_184696444.1">
    <property type="nucleotide sequence ID" value="NZ_JACHJN010000011.1"/>
</dbReference>
<evidence type="ECO:0000313" key="6">
    <source>
        <dbReference type="EMBL" id="MBB5959502.1"/>
    </source>
</evidence>
<evidence type="ECO:0000256" key="1">
    <source>
        <dbReference type="ARBA" id="ARBA00023015"/>
    </source>
</evidence>
<reference evidence="6 7" key="1">
    <citation type="submission" date="2020-08" db="EMBL/GenBank/DDBJ databases">
        <title>Genomic Encyclopedia of Type Strains, Phase III (KMG-III): the genomes of soil and plant-associated and newly described type strains.</title>
        <authorList>
            <person name="Whitman W."/>
        </authorList>
    </citation>
    <scope>NUCLEOTIDE SEQUENCE [LARGE SCALE GENOMIC DNA]</scope>
    <source>
        <strain evidence="6 7">CECT 8640</strain>
    </source>
</reference>
<evidence type="ECO:0000256" key="4">
    <source>
        <dbReference type="PROSITE-ProRule" id="PRU00335"/>
    </source>
</evidence>
<feature type="domain" description="HTH tetR-type" evidence="5">
    <location>
        <begin position="8"/>
        <end position="68"/>
    </location>
</feature>
<keyword evidence="3" id="KW-0804">Transcription</keyword>